<dbReference type="InParanoid" id="A0A0C3D3B4"/>
<accession>A0A0C3D3B4</accession>
<reference evidence="3" key="2">
    <citation type="submission" date="2015-01" db="EMBL/GenBank/DDBJ databases">
        <title>Evolutionary Origins and Diversification of the Mycorrhizal Mutualists.</title>
        <authorList>
            <consortium name="DOE Joint Genome Institute"/>
            <consortium name="Mycorrhizal Genomics Consortium"/>
            <person name="Kohler A."/>
            <person name="Kuo A."/>
            <person name="Nagy L.G."/>
            <person name="Floudas D."/>
            <person name="Copeland A."/>
            <person name="Barry K.W."/>
            <person name="Cichocki N."/>
            <person name="Veneault-Fourrey C."/>
            <person name="LaButti K."/>
            <person name="Lindquist E.A."/>
            <person name="Lipzen A."/>
            <person name="Lundell T."/>
            <person name="Morin E."/>
            <person name="Murat C."/>
            <person name="Riley R."/>
            <person name="Ohm R."/>
            <person name="Sun H."/>
            <person name="Tunlid A."/>
            <person name="Henrissat B."/>
            <person name="Grigoriev I.V."/>
            <person name="Hibbett D.S."/>
            <person name="Martin F."/>
        </authorList>
    </citation>
    <scope>NUCLEOTIDE SEQUENCE [LARGE SCALE GENOMIC DNA]</scope>
    <source>
        <strain evidence="3">Foug A</strain>
    </source>
</reference>
<evidence type="ECO:0000313" key="3">
    <source>
        <dbReference type="Proteomes" id="UP000053989"/>
    </source>
</evidence>
<proteinExistence type="predicted"/>
<dbReference type="OrthoDB" id="1920326at2759"/>
<evidence type="ECO:0000313" key="2">
    <source>
        <dbReference type="EMBL" id="KIM55280.1"/>
    </source>
</evidence>
<name>A0A0C3D3B4_9AGAM</name>
<keyword evidence="3" id="KW-1185">Reference proteome</keyword>
<dbReference type="EMBL" id="KN822137">
    <property type="protein sequence ID" value="KIM55280.1"/>
    <property type="molecule type" value="Genomic_DNA"/>
</dbReference>
<gene>
    <name evidence="2" type="ORF">SCLCIDRAFT_30443</name>
</gene>
<evidence type="ECO:0000256" key="1">
    <source>
        <dbReference type="SAM" id="MobiDB-lite"/>
    </source>
</evidence>
<dbReference type="HOGENOM" id="CLU_1008882_0_0_1"/>
<dbReference type="AlphaFoldDB" id="A0A0C3D3B4"/>
<reference evidence="2 3" key="1">
    <citation type="submission" date="2014-04" db="EMBL/GenBank/DDBJ databases">
        <authorList>
            <consortium name="DOE Joint Genome Institute"/>
            <person name="Kuo A."/>
            <person name="Kohler A."/>
            <person name="Nagy L.G."/>
            <person name="Floudas D."/>
            <person name="Copeland A."/>
            <person name="Barry K.W."/>
            <person name="Cichocki N."/>
            <person name="Veneault-Fourrey C."/>
            <person name="LaButti K."/>
            <person name="Lindquist E.A."/>
            <person name="Lipzen A."/>
            <person name="Lundell T."/>
            <person name="Morin E."/>
            <person name="Murat C."/>
            <person name="Sun H."/>
            <person name="Tunlid A."/>
            <person name="Henrissat B."/>
            <person name="Grigoriev I.V."/>
            <person name="Hibbett D.S."/>
            <person name="Martin F."/>
            <person name="Nordberg H.P."/>
            <person name="Cantor M.N."/>
            <person name="Hua S.X."/>
        </authorList>
    </citation>
    <scope>NUCLEOTIDE SEQUENCE [LARGE SCALE GENOMIC DNA]</scope>
    <source>
        <strain evidence="2 3">Foug A</strain>
    </source>
</reference>
<dbReference type="Proteomes" id="UP000053989">
    <property type="component" value="Unassembled WGS sequence"/>
</dbReference>
<feature type="compositionally biased region" description="Polar residues" evidence="1">
    <location>
        <begin position="251"/>
        <end position="261"/>
    </location>
</feature>
<feature type="region of interest" description="Disordered" evidence="1">
    <location>
        <begin position="251"/>
        <end position="276"/>
    </location>
</feature>
<protein>
    <submittedName>
        <fullName evidence="2">Uncharacterized protein</fullName>
    </submittedName>
</protein>
<organism evidence="2 3">
    <name type="scientific">Scleroderma citrinum Foug A</name>
    <dbReference type="NCBI Taxonomy" id="1036808"/>
    <lineage>
        <taxon>Eukaryota</taxon>
        <taxon>Fungi</taxon>
        <taxon>Dikarya</taxon>
        <taxon>Basidiomycota</taxon>
        <taxon>Agaricomycotina</taxon>
        <taxon>Agaricomycetes</taxon>
        <taxon>Agaricomycetidae</taxon>
        <taxon>Boletales</taxon>
        <taxon>Sclerodermatineae</taxon>
        <taxon>Sclerodermataceae</taxon>
        <taxon>Scleroderma</taxon>
    </lineage>
</organism>
<sequence>MILDYAVCHNMQVGTENRTGHPYVGHFDVSLKNRISTLLENTAQFFGQDPRFSHGKWVNGNNYKHSTESFGILPFDDGAQLQLSMLPYHYTFALEHKMRHCYLSDERGLFQLYANTSPQFSGPHGPDFAALASNMNDHADGLTIFYKLPEHLSSYYKTWLDFINEKMSVNLSLLVSKHIRSLLTSRTGAPPSILTALPQPLTETVSLPSAPAREHEPNTWSLQKTLADHRLSQSALQFLYGDQGELPACSTTQLNATSSKRSQPETDTSDTRPQKR</sequence>